<sequence length="89" mass="10463">MSEIKVMKSEVEPAFNDLRNKIQALNTDNPNCHFSSSKLSLTDKIEEIEKSYYETLKTYKEILTNIEQDAWESIESIFHTDQRVSKMMK</sequence>
<gene>
    <name evidence="1" type="ORF">J2X07_003420</name>
</gene>
<dbReference type="EMBL" id="JAVDWA010000007">
    <property type="protein sequence ID" value="MDR7074424.1"/>
    <property type="molecule type" value="Genomic_DNA"/>
</dbReference>
<organism evidence="1 2">
    <name type="scientific">Fictibacillus barbaricus</name>
    <dbReference type="NCBI Taxonomy" id="182136"/>
    <lineage>
        <taxon>Bacteria</taxon>
        <taxon>Bacillati</taxon>
        <taxon>Bacillota</taxon>
        <taxon>Bacilli</taxon>
        <taxon>Bacillales</taxon>
        <taxon>Fictibacillaceae</taxon>
        <taxon>Fictibacillus</taxon>
    </lineage>
</organism>
<protein>
    <submittedName>
        <fullName evidence="1">Uncharacterized protein</fullName>
    </submittedName>
</protein>
<dbReference type="InterPro" id="IPR046318">
    <property type="entry name" value="DUF5344"/>
</dbReference>
<accession>A0ABU1U4N2</accession>
<evidence type="ECO:0000313" key="2">
    <source>
        <dbReference type="Proteomes" id="UP001258181"/>
    </source>
</evidence>
<name>A0ABU1U4N2_9BACL</name>
<reference evidence="1 2" key="1">
    <citation type="submission" date="2023-07" db="EMBL/GenBank/DDBJ databases">
        <title>Sorghum-associated microbial communities from plants grown in Nebraska, USA.</title>
        <authorList>
            <person name="Schachtman D."/>
        </authorList>
    </citation>
    <scope>NUCLEOTIDE SEQUENCE [LARGE SCALE GENOMIC DNA]</scope>
    <source>
        <strain evidence="1 2">BE211</strain>
    </source>
</reference>
<comment type="caution">
    <text evidence="1">The sequence shown here is derived from an EMBL/GenBank/DDBJ whole genome shotgun (WGS) entry which is preliminary data.</text>
</comment>
<dbReference type="Pfam" id="PF17279">
    <property type="entry name" value="DUF5344"/>
    <property type="match status" value="1"/>
</dbReference>
<proteinExistence type="predicted"/>
<keyword evidence="2" id="KW-1185">Reference proteome</keyword>
<dbReference type="Proteomes" id="UP001258181">
    <property type="component" value="Unassembled WGS sequence"/>
</dbReference>
<evidence type="ECO:0000313" key="1">
    <source>
        <dbReference type="EMBL" id="MDR7074424.1"/>
    </source>
</evidence>
<dbReference type="RefSeq" id="WP_310261331.1">
    <property type="nucleotide sequence ID" value="NZ_JAVDWA010000007.1"/>
</dbReference>